<dbReference type="eggNOG" id="COG2524">
    <property type="taxonomic scope" value="Bacteria"/>
</dbReference>
<dbReference type="SUPFAM" id="SSF54631">
    <property type="entry name" value="CBS-domain pair"/>
    <property type="match status" value="1"/>
</dbReference>
<dbReference type="PANTHER" id="PTHR43869">
    <property type="entry name" value="GLYCINE BETAINE/PROLINE BETAINE TRANSPORT SYSTEM ATP-BINDING PROTEIN PROV"/>
    <property type="match status" value="1"/>
</dbReference>
<keyword evidence="8" id="KW-0472">Membrane</keyword>
<dbReference type="OrthoDB" id="9802264at2"/>
<evidence type="ECO:0000256" key="3">
    <source>
        <dbReference type="ARBA" id="ARBA00022741"/>
    </source>
</evidence>
<dbReference type="GO" id="GO:0015418">
    <property type="term" value="F:ABC-type quaternary ammonium compound transporting activity"/>
    <property type="evidence" value="ECO:0007669"/>
    <property type="project" value="UniProtKB-EC"/>
</dbReference>
<keyword evidence="4 8" id="KW-0067">ATP-binding</keyword>
<reference evidence="11 12" key="2">
    <citation type="journal article" date="2011" name="J. Bacteriol.">
        <title>Complete genome sequence of the anaerobic, halophilic alkalithermophile Natranaerobius thermophilus JW/NM-WN-LF.</title>
        <authorList>
            <person name="Zhao B."/>
            <person name="Mesbah N.M."/>
            <person name="Dalin E."/>
            <person name="Goodwin L."/>
            <person name="Nolan M."/>
            <person name="Pitluck S."/>
            <person name="Chertkov O."/>
            <person name="Brettin T.S."/>
            <person name="Han J."/>
            <person name="Larimer F.W."/>
            <person name="Land M.L."/>
            <person name="Hauser L."/>
            <person name="Kyrpides N."/>
            <person name="Wiegel J."/>
        </authorList>
    </citation>
    <scope>NUCLEOTIDE SEQUENCE [LARGE SCALE GENOMIC DNA]</scope>
    <source>
        <strain evidence="12">ATCC BAA-1301 / DSM 18059 / JW/NM-WN-LF</strain>
    </source>
</reference>
<evidence type="ECO:0000256" key="5">
    <source>
        <dbReference type="ARBA" id="ARBA00022970"/>
    </source>
</evidence>
<accession>B2A4M1</accession>
<dbReference type="eggNOG" id="COG4175">
    <property type="taxonomic scope" value="Bacteria"/>
</dbReference>
<keyword evidence="2 8" id="KW-0813">Transport</keyword>
<dbReference type="STRING" id="457570.Nther_1622"/>
<dbReference type="FunFam" id="3.40.50.300:FF:000201">
    <property type="entry name" value="Glycine betaine/L-proline ABC transporter ATP-binding protein"/>
    <property type="match status" value="1"/>
</dbReference>
<dbReference type="AlphaFoldDB" id="B2A4M1"/>
<comment type="subcellular location">
    <subcellularLocation>
        <location evidence="8">Cell inner membrane</location>
        <topology evidence="8">Peripheral membrane protein</topology>
    </subcellularLocation>
</comment>
<dbReference type="GO" id="GO:0031460">
    <property type="term" value="P:glycine betaine transport"/>
    <property type="evidence" value="ECO:0007669"/>
    <property type="project" value="InterPro"/>
</dbReference>
<organism evidence="11 12">
    <name type="scientific">Natranaerobius thermophilus (strain ATCC BAA-1301 / DSM 18059 / JW/NM-WN-LF)</name>
    <dbReference type="NCBI Taxonomy" id="457570"/>
    <lineage>
        <taxon>Bacteria</taxon>
        <taxon>Bacillati</taxon>
        <taxon>Bacillota</taxon>
        <taxon>Clostridia</taxon>
        <taxon>Natranaerobiales</taxon>
        <taxon>Natranaerobiaceae</taxon>
        <taxon>Natranaerobius</taxon>
    </lineage>
</organism>
<comment type="similarity">
    <text evidence="1 8">Belongs to the ABC transporter superfamily.</text>
</comment>
<feature type="domain" description="CBS" evidence="10">
    <location>
        <begin position="282"/>
        <end position="338"/>
    </location>
</feature>
<dbReference type="PROSITE" id="PS00211">
    <property type="entry name" value="ABC_TRANSPORTER_1"/>
    <property type="match status" value="1"/>
</dbReference>
<dbReference type="InParanoid" id="B2A4M1"/>
<comment type="subunit">
    <text evidence="8">The complex is probably composed of two ATP-binding proteins, two transmembrane proteins and a solute-binding protein.</text>
</comment>
<proteinExistence type="inferred from homology"/>
<evidence type="ECO:0000313" key="11">
    <source>
        <dbReference type="EMBL" id="ACB85196.1"/>
    </source>
</evidence>
<evidence type="ECO:0000256" key="6">
    <source>
        <dbReference type="ARBA" id="ARBA00023122"/>
    </source>
</evidence>
<dbReference type="Pfam" id="PF00571">
    <property type="entry name" value="CBS"/>
    <property type="match status" value="2"/>
</dbReference>
<keyword evidence="8" id="KW-1003">Cell membrane</keyword>
<evidence type="ECO:0000256" key="4">
    <source>
        <dbReference type="ARBA" id="ARBA00022840"/>
    </source>
</evidence>
<name>B2A4M1_NATTJ</name>
<dbReference type="CDD" id="cd03294">
    <property type="entry name" value="ABC_Pro_Gly_Betaine"/>
    <property type="match status" value="1"/>
</dbReference>
<dbReference type="GO" id="GO:0006865">
    <property type="term" value="P:amino acid transport"/>
    <property type="evidence" value="ECO:0007669"/>
    <property type="project" value="UniProtKB-UniRule"/>
</dbReference>
<dbReference type="InterPro" id="IPR046342">
    <property type="entry name" value="CBS_dom_sf"/>
</dbReference>
<dbReference type="GO" id="GO:0016887">
    <property type="term" value="F:ATP hydrolysis activity"/>
    <property type="evidence" value="ECO:0007669"/>
    <property type="project" value="UniProtKB-UniRule"/>
</dbReference>
<evidence type="ECO:0000256" key="1">
    <source>
        <dbReference type="ARBA" id="ARBA00005417"/>
    </source>
</evidence>
<dbReference type="RefSeq" id="WP_012448064.1">
    <property type="nucleotide sequence ID" value="NC_010718.1"/>
</dbReference>
<keyword evidence="5" id="KW-0029">Amino-acid transport</keyword>
<dbReference type="InterPro" id="IPR000644">
    <property type="entry name" value="CBS_dom"/>
</dbReference>
<evidence type="ECO:0000259" key="10">
    <source>
        <dbReference type="PROSITE" id="PS51371"/>
    </source>
</evidence>
<dbReference type="SUPFAM" id="SSF52540">
    <property type="entry name" value="P-loop containing nucleoside triphosphate hydrolases"/>
    <property type="match status" value="1"/>
</dbReference>
<dbReference type="HOGENOM" id="CLU_000604_2_2_9"/>
<comment type="catalytic activity">
    <reaction evidence="8">
        <text>a quaternary ammonium(out) + ATP + H2O = a quaternary ammonium(in) + ADP + phosphate + H(+)</text>
        <dbReference type="Rhea" id="RHEA:11036"/>
        <dbReference type="ChEBI" id="CHEBI:15377"/>
        <dbReference type="ChEBI" id="CHEBI:15378"/>
        <dbReference type="ChEBI" id="CHEBI:30616"/>
        <dbReference type="ChEBI" id="CHEBI:35267"/>
        <dbReference type="ChEBI" id="CHEBI:43474"/>
        <dbReference type="ChEBI" id="CHEBI:456216"/>
    </reaction>
</comment>
<keyword evidence="8" id="KW-0997">Cell inner membrane</keyword>
<feature type="domain" description="ABC transporter" evidence="9">
    <location>
        <begin position="31"/>
        <end position="267"/>
    </location>
</feature>
<dbReference type="Proteomes" id="UP000001683">
    <property type="component" value="Chromosome"/>
</dbReference>
<dbReference type="NCBIfam" id="TIGR01186">
    <property type="entry name" value="proV"/>
    <property type="match status" value="1"/>
</dbReference>
<keyword evidence="12" id="KW-1185">Reference proteome</keyword>
<dbReference type="SMART" id="SM00116">
    <property type="entry name" value="CBS"/>
    <property type="match status" value="2"/>
</dbReference>
<dbReference type="PROSITE" id="PS50893">
    <property type="entry name" value="ABC_TRANSPORTER_2"/>
    <property type="match status" value="1"/>
</dbReference>
<dbReference type="Pfam" id="PF00005">
    <property type="entry name" value="ABC_tran"/>
    <property type="match status" value="1"/>
</dbReference>
<dbReference type="Gene3D" id="3.40.50.300">
    <property type="entry name" value="P-loop containing nucleotide triphosphate hydrolases"/>
    <property type="match status" value="1"/>
</dbReference>
<evidence type="ECO:0000259" key="9">
    <source>
        <dbReference type="PROSITE" id="PS50893"/>
    </source>
</evidence>
<dbReference type="KEGG" id="nth:Nther_1622"/>
<dbReference type="EC" id="7.6.2.9" evidence="8"/>
<dbReference type="InterPro" id="IPR027417">
    <property type="entry name" value="P-loop_NTPase"/>
</dbReference>
<dbReference type="FunCoup" id="B2A4M1">
    <property type="interactions" value="136"/>
</dbReference>
<sequence length="403" mass="44881">MVTKTQIEVNNVYKIFGPRPDRVFPLLEKGMTKDEILRKTGNTVGVNDASFDVKEGEIFVIMGLSGSGKSTLIRCINRLIEPTRGEVLIGGEDILQMDNEKLRQVRRAKLGMVFQHFALFPHRTVLDNVTYGLEVQNVDQEKRQEVGMKALDQVGLKDYAKSKPSGLSGGMQQRVGLARALALDPDILLMDEPFSALDPLIRRDMQSELLELQSRVNKTILFITHDLDEALKLGDRIAIMRDGVIVQIGEPEEILSNPANEYVENFVRDVNRLKILTAGSIMEKPDVTVNISDGPRKVLRVLEKEGFSNAYVVDRQKRVKGVIKDTGALEALKNNEKTIENYLITDYPSTSEDTPLNELLQTASESDYPIAVVDEEDKLQGLIVRVSVLASLAEGEGSDNDDS</sequence>
<dbReference type="Gene3D" id="3.10.580.10">
    <property type="entry name" value="CBS-domain"/>
    <property type="match status" value="1"/>
</dbReference>
<dbReference type="InterPro" id="IPR003593">
    <property type="entry name" value="AAA+_ATPase"/>
</dbReference>
<dbReference type="GO" id="GO:0005524">
    <property type="term" value="F:ATP binding"/>
    <property type="evidence" value="ECO:0007669"/>
    <property type="project" value="UniProtKB-UniRule"/>
</dbReference>
<dbReference type="GO" id="GO:0006970">
    <property type="term" value="P:response to osmotic stress"/>
    <property type="evidence" value="ECO:0007669"/>
    <property type="project" value="UniProtKB-ARBA"/>
</dbReference>
<keyword evidence="3 8" id="KW-0547">Nucleotide-binding</keyword>
<protein>
    <recommendedName>
        <fullName evidence="8">Quaternary amine transport ATP-binding protein</fullName>
        <ecNumber evidence="8">7.6.2.9</ecNumber>
    </recommendedName>
</protein>
<evidence type="ECO:0000256" key="2">
    <source>
        <dbReference type="ARBA" id="ARBA00022448"/>
    </source>
</evidence>
<gene>
    <name evidence="11" type="ordered locus">Nther_1622</name>
</gene>
<dbReference type="InterPro" id="IPR017871">
    <property type="entry name" value="ABC_transporter-like_CS"/>
</dbReference>
<evidence type="ECO:0000256" key="8">
    <source>
        <dbReference type="RuleBase" id="RU369116"/>
    </source>
</evidence>
<dbReference type="GO" id="GO:0005886">
    <property type="term" value="C:plasma membrane"/>
    <property type="evidence" value="ECO:0007669"/>
    <property type="project" value="UniProtKB-SubCell"/>
</dbReference>
<reference evidence="11 12" key="1">
    <citation type="submission" date="2008-04" db="EMBL/GenBank/DDBJ databases">
        <title>Complete sequence of chromosome of Natranaerobius thermophilus JW/NM-WN-LF.</title>
        <authorList>
            <consortium name="US DOE Joint Genome Institute"/>
            <person name="Copeland A."/>
            <person name="Lucas S."/>
            <person name="Lapidus A."/>
            <person name="Glavina del Rio T."/>
            <person name="Dalin E."/>
            <person name="Tice H."/>
            <person name="Bruce D."/>
            <person name="Goodwin L."/>
            <person name="Pitluck S."/>
            <person name="Chertkov O."/>
            <person name="Brettin T."/>
            <person name="Detter J.C."/>
            <person name="Han C."/>
            <person name="Kuske C.R."/>
            <person name="Schmutz J."/>
            <person name="Larimer F."/>
            <person name="Land M."/>
            <person name="Hauser L."/>
            <person name="Kyrpides N."/>
            <person name="Lykidis A."/>
            <person name="Mesbah N.M."/>
            <person name="Wiegel J."/>
        </authorList>
    </citation>
    <scope>NUCLEOTIDE SEQUENCE [LARGE SCALE GENOMIC DNA]</scope>
    <source>
        <strain evidence="12">ATCC BAA-1301 / DSM 18059 / JW/NM-WN-LF</strain>
    </source>
</reference>
<dbReference type="PROSITE" id="PS51371">
    <property type="entry name" value="CBS"/>
    <property type="match status" value="2"/>
</dbReference>
<dbReference type="InterPro" id="IPR051921">
    <property type="entry name" value="ABC_osmolyte_uptake_ATP-bind"/>
</dbReference>
<dbReference type="EMBL" id="CP001034">
    <property type="protein sequence ID" value="ACB85196.1"/>
    <property type="molecule type" value="Genomic_DNA"/>
</dbReference>
<evidence type="ECO:0000313" key="12">
    <source>
        <dbReference type="Proteomes" id="UP000001683"/>
    </source>
</evidence>
<feature type="domain" description="CBS" evidence="10">
    <location>
        <begin position="343"/>
        <end position="398"/>
    </location>
</feature>
<evidence type="ECO:0000256" key="7">
    <source>
        <dbReference type="PROSITE-ProRule" id="PRU00703"/>
    </source>
</evidence>
<dbReference type="InterPro" id="IPR003439">
    <property type="entry name" value="ABC_transporter-like_ATP-bd"/>
</dbReference>
<dbReference type="PANTHER" id="PTHR43869:SF1">
    <property type="entry name" value="GLYCINE BETAINE_PROLINE BETAINE TRANSPORT SYSTEM ATP-BINDING PROTEIN PROV"/>
    <property type="match status" value="1"/>
</dbReference>
<keyword evidence="6 7" id="KW-0129">CBS domain</keyword>
<dbReference type="SMART" id="SM00382">
    <property type="entry name" value="AAA"/>
    <property type="match status" value="1"/>
</dbReference>
<dbReference type="InterPro" id="IPR005892">
    <property type="entry name" value="Gly-betaine_transp_ATP-bd"/>
</dbReference>